<feature type="binding site" evidence="4">
    <location>
        <position position="268"/>
    </location>
    <ligand>
        <name>(3S)-3-hydroxy-3-methylglutaryl-CoA</name>
        <dbReference type="ChEBI" id="CHEBI:43074"/>
    </ligand>
</feature>
<proteinExistence type="inferred from homology"/>
<evidence type="ECO:0000313" key="7">
    <source>
        <dbReference type="Proteomes" id="UP000013307"/>
    </source>
</evidence>
<comment type="pathway">
    <text evidence="4">Metabolic intermediate biosynthesis; (R)-mevalonate biosynthesis; (R)-mevalonate from acetyl-CoA: step 2/3.</text>
</comment>
<keyword evidence="7" id="KW-1185">Reference proteome</keyword>
<evidence type="ECO:0000256" key="2">
    <source>
        <dbReference type="ARBA" id="ARBA00023229"/>
    </source>
</evidence>
<dbReference type="InterPro" id="IPR013747">
    <property type="entry name" value="ACP_syn_III_C"/>
</dbReference>
<dbReference type="PANTHER" id="PTHR34069:SF2">
    <property type="entry name" value="BETA-KETOACYL-[ACYL-CARRIER-PROTEIN] SYNTHASE III"/>
    <property type="match status" value="1"/>
</dbReference>
<dbReference type="Pfam" id="PF08541">
    <property type="entry name" value="ACP_syn_III_C"/>
    <property type="match status" value="1"/>
</dbReference>
<dbReference type="GO" id="GO:0019287">
    <property type="term" value="P:isopentenyl diphosphate biosynthetic process, mevalonate pathway"/>
    <property type="evidence" value="ECO:0007669"/>
    <property type="project" value="UniProtKB-UniRule"/>
</dbReference>
<dbReference type="InterPro" id="IPR004656">
    <property type="entry name" value="HMG_CoA_Synthase"/>
</dbReference>
<comment type="caution">
    <text evidence="4">Lacks conserved residue(s) required for the propagation of feature annotation.</text>
</comment>
<dbReference type="HOGENOM" id="CLU_039592_7_0_2"/>
<dbReference type="Proteomes" id="UP000013307">
    <property type="component" value="Chromosome"/>
</dbReference>
<dbReference type="EC" id="2.3.3.10" evidence="4"/>
<dbReference type="STRING" id="387631.Asulf_00727"/>
<evidence type="ECO:0000259" key="5">
    <source>
        <dbReference type="Pfam" id="PF08541"/>
    </source>
</evidence>
<dbReference type="GeneID" id="15392368"/>
<comment type="catalytic activity">
    <reaction evidence="4">
        <text>acetoacetyl-CoA + acetyl-CoA + H2O = (3S)-3-hydroxy-3-methylglutaryl-CoA + CoA + H(+)</text>
        <dbReference type="Rhea" id="RHEA:10188"/>
        <dbReference type="ChEBI" id="CHEBI:15377"/>
        <dbReference type="ChEBI" id="CHEBI:15378"/>
        <dbReference type="ChEBI" id="CHEBI:43074"/>
        <dbReference type="ChEBI" id="CHEBI:57286"/>
        <dbReference type="ChEBI" id="CHEBI:57287"/>
        <dbReference type="ChEBI" id="CHEBI:57288"/>
        <dbReference type="EC" id="2.3.3.10"/>
    </reaction>
</comment>
<feature type="binding site" evidence="4">
    <location>
        <position position="114"/>
    </location>
    <ligand>
        <name>(3S)-3-hydroxy-3-methylglutaryl-CoA</name>
        <dbReference type="ChEBI" id="CHEBI:43074"/>
    </ligand>
</feature>
<dbReference type="PANTHER" id="PTHR34069">
    <property type="entry name" value="3-OXOACYL-[ACYL-CARRIER-PROTEIN] SYNTHASE 3"/>
    <property type="match status" value="1"/>
</dbReference>
<dbReference type="AlphaFoldDB" id="N0BJR4"/>
<comment type="function">
    <text evidence="4">Catalyzes the condensation of acetyl-CoA with acetoacetyl-CoA to form 3-hydroxy-3-methylglutaryl-CoA (HMG-CoA). Functions in the mevalonate (MVA) pathway leading to isopentenyl diphosphate (IPP), a key precursor for the biosynthesis of isoprenoid compounds that are building blocks of archaeal membrane lipids.</text>
</comment>
<feature type="binding site" evidence="4">
    <location>
        <position position="155"/>
    </location>
    <ligand>
        <name>(3S)-3-hydroxy-3-methylglutaryl-CoA</name>
        <dbReference type="ChEBI" id="CHEBI:43074"/>
    </ligand>
</feature>
<organism evidence="6 7">
    <name type="scientific">Archaeoglobus sulfaticallidus PM70-1</name>
    <dbReference type="NCBI Taxonomy" id="387631"/>
    <lineage>
        <taxon>Archaea</taxon>
        <taxon>Methanobacteriati</taxon>
        <taxon>Methanobacteriota</taxon>
        <taxon>Archaeoglobi</taxon>
        <taxon>Archaeoglobales</taxon>
        <taxon>Archaeoglobaceae</taxon>
        <taxon>Archaeoglobus</taxon>
    </lineage>
</organism>
<evidence type="ECO:0000313" key="6">
    <source>
        <dbReference type="EMBL" id="AGK60741.1"/>
    </source>
</evidence>
<feature type="binding site" evidence="4">
    <location>
        <position position="241"/>
    </location>
    <ligand>
        <name>CoA</name>
        <dbReference type="ChEBI" id="CHEBI:57287"/>
        <note>ligand shared with acetoacetyl-CoA thiolase</note>
    </ligand>
</feature>
<dbReference type="NCBIfam" id="NF003274">
    <property type="entry name" value="PRK04262.1"/>
    <property type="match status" value="1"/>
</dbReference>
<feature type="binding site" evidence="4">
    <location>
        <position position="236"/>
    </location>
    <ligand>
        <name>(3S)-3-hydroxy-3-methylglutaryl-CoA</name>
        <dbReference type="ChEBI" id="CHEBI:43074"/>
    </ligand>
</feature>
<protein>
    <recommendedName>
        <fullName evidence="4">Hydroxymethylglutaryl-CoA synthase</fullName>
        <shortName evidence="4">HMG-CoA synthase</shortName>
        <shortName evidence="4">HMGCS</shortName>
        <ecNumber evidence="4">2.3.3.10</ecNumber>
    </recommendedName>
</protein>
<dbReference type="RefSeq" id="WP_015590340.1">
    <property type="nucleotide sequence ID" value="NC_021169.1"/>
</dbReference>
<dbReference type="GO" id="GO:0003985">
    <property type="term" value="F:acetyl-CoA C-acetyltransferase activity"/>
    <property type="evidence" value="ECO:0007669"/>
    <property type="project" value="UniProtKB-UniRule"/>
</dbReference>
<dbReference type="GO" id="GO:0004421">
    <property type="term" value="F:hydroxymethylglutaryl-CoA synthase activity"/>
    <property type="evidence" value="ECO:0007669"/>
    <property type="project" value="UniProtKB-EC"/>
</dbReference>
<dbReference type="HAMAP" id="MF_01409">
    <property type="entry name" value="HMG_CoA_synth_arch"/>
    <property type="match status" value="1"/>
</dbReference>
<evidence type="ECO:0000256" key="4">
    <source>
        <dbReference type="HAMAP-Rule" id="MF_01409"/>
    </source>
</evidence>
<feature type="active site" description="Proton donor/acceptor" evidence="4">
    <location>
        <position position="82"/>
    </location>
</feature>
<dbReference type="SUPFAM" id="SSF53901">
    <property type="entry name" value="Thiolase-like"/>
    <property type="match status" value="2"/>
</dbReference>
<dbReference type="OrthoDB" id="5812at2157"/>
<dbReference type="CDD" id="cd00827">
    <property type="entry name" value="init_cond_enzymes"/>
    <property type="match status" value="1"/>
</dbReference>
<keyword evidence="2 4" id="KW-0414">Isoprene biosynthesis</keyword>
<feature type="binding site" evidence="4">
    <location>
        <position position="245"/>
    </location>
    <ligand>
        <name>(3S)-3-hydroxy-3-methylglutaryl-CoA</name>
        <dbReference type="ChEBI" id="CHEBI:43074"/>
    </ligand>
</feature>
<gene>
    <name evidence="6" type="ORF">Asulf_00727</name>
</gene>
<feature type="binding site" evidence="4">
    <location>
        <position position="298"/>
    </location>
    <ligand>
        <name>(3S)-3-hydroxy-3-methylglutaryl-CoA</name>
        <dbReference type="ChEBI" id="CHEBI:43074"/>
    </ligand>
</feature>
<dbReference type="NCBIfam" id="TIGR00748">
    <property type="entry name" value="HMG_CoA_syn_Arc"/>
    <property type="match status" value="1"/>
</dbReference>
<dbReference type="GO" id="GO:0044550">
    <property type="term" value="P:secondary metabolite biosynthetic process"/>
    <property type="evidence" value="ECO:0007669"/>
    <property type="project" value="TreeGrafter"/>
</dbReference>
<evidence type="ECO:0000256" key="3">
    <source>
        <dbReference type="ARBA" id="ARBA00023315"/>
    </source>
</evidence>
<comment type="similarity">
    <text evidence="4">Belongs to the thiolase-like superfamily. Archaeal HMG-CoA synthase family.</text>
</comment>
<accession>N0BJR4</accession>
<dbReference type="eggNOG" id="arCOG01767">
    <property type="taxonomic scope" value="Archaea"/>
</dbReference>
<comment type="subunit">
    <text evidence="4">Interacts with acetoacetyl-CoA thiolase that catalyzes the precedent step in the pathway and with a DUF35 protein. The acetoacetyl-CoA thiolase/HMG-CoA synthase complex channels the intermediate via a fused CoA-binding site, which allows for efficient coupling of the endergonic thiolase reaction with the exergonic HMGCS reaction.</text>
</comment>
<evidence type="ECO:0000256" key="1">
    <source>
        <dbReference type="ARBA" id="ARBA00022679"/>
    </source>
</evidence>
<feature type="domain" description="Beta-ketoacyl-[acyl-carrier-protein] synthase III C-terminal" evidence="5">
    <location>
        <begin position="220"/>
        <end position="307"/>
    </location>
</feature>
<reference evidence="6 7" key="1">
    <citation type="journal article" date="2013" name="Genome Announc.">
        <title>Complete Genome Sequence of the Thermophilic and Facultatively Chemolithoautotrophic Sulfate Reducer Archaeoglobus sulfaticallidus Strain PM70-1T.</title>
        <authorList>
            <person name="Stokke R."/>
            <person name="Hocking W.P."/>
            <person name="Steinsbu B.O."/>
            <person name="Steen I.H."/>
        </authorList>
    </citation>
    <scope>NUCLEOTIDE SEQUENCE [LARGE SCALE GENOMIC DNA]</scope>
    <source>
        <strain evidence="6">PM70-1</strain>
    </source>
</reference>
<feature type="binding site" evidence="4">
    <location>
        <position position="203"/>
    </location>
    <ligand>
        <name>(3S)-3-hydroxy-3-methylglutaryl-CoA</name>
        <dbReference type="ChEBI" id="CHEBI:43074"/>
    </ligand>
</feature>
<dbReference type="EMBL" id="CP005290">
    <property type="protein sequence ID" value="AGK60741.1"/>
    <property type="molecule type" value="Genomic_DNA"/>
</dbReference>
<name>N0BJR4_9EURY</name>
<dbReference type="Gene3D" id="3.40.47.10">
    <property type="match status" value="1"/>
</dbReference>
<feature type="active site" description="Acyl-thioester intermediate" evidence="4">
    <location>
        <position position="114"/>
    </location>
</feature>
<feature type="active site" description="Proton donor/acceptor" evidence="4">
    <location>
        <position position="236"/>
    </location>
</feature>
<sequence>MVSTGIVSYGTYIPKFRIKVEEIARIWGEVPENIKAGLGVQQKSVPDIDEDTATISVECAREAVERGKINPKKIGAIFVGSESHPYVVKPTATIVGSAIGCGNFFHAADFEFACKAGTAGIQTCMAMVKSGMIEYGLAIGADTSQSAPGDPLEYSASAGGSAFIIGKENLIAEFEDTLSFTSDTPDFWRREGQPYPSHGGRFTGLPAYFRHVVSAAKEIMERNGYRPSDFAYAVFHMPNGKFPVRASRMLGFSREQTEQGLVVRRVGNTYSGSSLLGFSAVLDVAKAGDKILLVSFGSGAGSDAFIVNVTDAIESFPREPKVWDKIESGVYVDYSRYLKLRRKIKMK</sequence>
<keyword evidence="1 4" id="KW-0808">Transferase</keyword>
<dbReference type="KEGG" id="ast:Asulf_00727"/>
<feature type="binding site" evidence="4">
    <location>
        <position position="201"/>
    </location>
    <ligand>
        <name>CoA</name>
        <dbReference type="ChEBI" id="CHEBI:57287"/>
        <note>ligand shared with acetoacetyl-CoA thiolase</note>
    </ligand>
</feature>
<dbReference type="InterPro" id="IPR016039">
    <property type="entry name" value="Thiolase-like"/>
</dbReference>
<keyword evidence="3 4" id="KW-0012">Acyltransferase</keyword>